<name>A0A1I4JN03_9BACI</name>
<evidence type="ECO:0000259" key="8">
    <source>
        <dbReference type="Pfam" id="PF00482"/>
    </source>
</evidence>
<sequence>MFERHGWAKEARSDFLMKTGTLLEQGYPLDQALQLISWEQPYNIKEKVLQMSEELRTGTGFHEVLHQHEFPADVCAYVFFSEQGGFLSEGLKGAGELYQKRIKVRGSMQKLLRYPIVLMWILFMIAVVMVHYLFPSFRRLFQSLDMDFPVLTRIMLQLFQYAPYAAVILLPLIVAGFIYYMCRFRHFTPQRQYASLYRLPWVSTYLKLFLTYYFSLQFSSMLKGGVSIYEVCLVFEKQHHFPFFQVEGSQLKQKLKEGKTLYAAVEESGWYRGDMKYVIQHGQVSGRLAEDLAFYGERMLEVLEERINKTVMILQPVLFLIIGVVILGMFLSVFLPMFQLMNSMQ</sequence>
<evidence type="ECO:0000256" key="3">
    <source>
        <dbReference type="ARBA" id="ARBA00022475"/>
    </source>
</evidence>
<evidence type="ECO:0000313" key="9">
    <source>
        <dbReference type="EMBL" id="SFL67593.1"/>
    </source>
</evidence>
<proteinExistence type="inferred from homology"/>
<keyword evidence="3" id="KW-1003">Cell membrane</keyword>
<dbReference type="InterPro" id="IPR003004">
    <property type="entry name" value="GspF/PilC"/>
</dbReference>
<dbReference type="InterPro" id="IPR042094">
    <property type="entry name" value="T2SS_GspF_sf"/>
</dbReference>
<dbReference type="InterPro" id="IPR018076">
    <property type="entry name" value="T2SS_GspF_dom"/>
</dbReference>
<dbReference type="PRINTS" id="PR00812">
    <property type="entry name" value="BCTERIALGSPF"/>
</dbReference>
<dbReference type="NCBIfam" id="NF041012">
    <property type="entry name" value="T4P_ComGB"/>
    <property type="match status" value="1"/>
</dbReference>
<protein>
    <submittedName>
        <fullName evidence="9">Competence protein ComGB</fullName>
    </submittedName>
</protein>
<accession>A0A1I4JN03</accession>
<dbReference type="Proteomes" id="UP000199668">
    <property type="component" value="Unassembled WGS sequence"/>
</dbReference>
<evidence type="ECO:0000256" key="5">
    <source>
        <dbReference type="ARBA" id="ARBA00022989"/>
    </source>
</evidence>
<evidence type="ECO:0000256" key="4">
    <source>
        <dbReference type="ARBA" id="ARBA00022692"/>
    </source>
</evidence>
<dbReference type="RefSeq" id="WP_090925792.1">
    <property type="nucleotide sequence ID" value="NZ_FOTY01000003.1"/>
</dbReference>
<comment type="subcellular location">
    <subcellularLocation>
        <location evidence="1">Cell membrane</location>
        <topology evidence="1">Multi-pass membrane protein</topology>
    </subcellularLocation>
</comment>
<dbReference type="InterPro" id="IPR047692">
    <property type="entry name" value="T4P_ComGB"/>
</dbReference>
<dbReference type="STRING" id="266892.SAMN04488054_103243"/>
<dbReference type="AlphaFoldDB" id="A0A1I4JN03"/>
<dbReference type="PANTHER" id="PTHR30012">
    <property type="entry name" value="GENERAL SECRETION PATHWAY PROTEIN"/>
    <property type="match status" value="1"/>
</dbReference>
<reference evidence="9 10" key="1">
    <citation type="submission" date="2016-10" db="EMBL/GenBank/DDBJ databases">
        <authorList>
            <person name="de Groot N.N."/>
        </authorList>
    </citation>
    <scope>NUCLEOTIDE SEQUENCE [LARGE SCALE GENOMIC DNA]</scope>
    <source>
        <strain evidence="9 10">CGMCC 1.6134</strain>
    </source>
</reference>
<feature type="transmembrane region" description="Helical" evidence="7">
    <location>
        <begin position="161"/>
        <end position="182"/>
    </location>
</feature>
<keyword evidence="5 7" id="KW-1133">Transmembrane helix</keyword>
<evidence type="ECO:0000256" key="6">
    <source>
        <dbReference type="ARBA" id="ARBA00023136"/>
    </source>
</evidence>
<organism evidence="9 10">
    <name type="scientific">Salibacterium qingdaonense</name>
    <dbReference type="NCBI Taxonomy" id="266892"/>
    <lineage>
        <taxon>Bacteria</taxon>
        <taxon>Bacillati</taxon>
        <taxon>Bacillota</taxon>
        <taxon>Bacilli</taxon>
        <taxon>Bacillales</taxon>
        <taxon>Bacillaceae</taxon>
    </lineage>
</organism>
<dbReference type="Gene3D" id="1.20.81.30">
    <property type="entry name" value="Type II secretion system (T2SS), domain F"/>
    <property type="match status" value="2"/>
</dbReference>
<evidence type="ECO:0000256" key="7">
    <source>
        <dbReference type="SAM" id="Phobius"/>
    </source>
</evidence>
<dbReference type="EMBL" id="FOTY01000003">
    <property type="protein sequence ID" value="SFL67593.1"/>
    <property type="molecule type" value="Genomic_DNA"/>
</dbReference>
<feature type="domain" description="Type II secretion system protein GspF" evidence="8">
    <location>
        <begin position="15"/>
        <end position="135"/>
    </location>
</feature>
<keyword evidence="10" id="KW-1185">Reference proteome</keyword>
<feature type="domain" description="Type II secretion system protein GspF" evidence="8">
    <location>
        <begin position="214"/>
        <end position="336"/>
    </location>
</feature>
<evidence type="ECO:0000256" key="2">
    <source>
        <dbReference type="ARBA" id="ARBA00005745"/>
    </source>
</evidence>
<dbReference type="OrthoDB" id="1638902at2"/>
<dbReference type="PANTHER" id="PTHR30012:SF0">
    <property type="entry name" value="TYPE II SECRETION SYSTEM PROTEIN F-RELATED"/>
    <property type="match status" value="1"/>
</dbReference>
<keyword evidence="6 7" id="KW-0472">Membrane</keyword>
<evidence type="ECO:0000256" key="1">
    <source>
        <dbReference type="ARBA" id="ARBA00004651"/>
    </source>
</evidence>
<evidence type="ECO:0000313" key="10">
    <source>
        <dbReference type="Proteomes" id="UP000199668"/>
    </source>
</evidence>
<keyword evidence="4 7" id="KW-0812">Transmembrane</keyword>
<dbReference type="GO" id="GO:0005886">
    <property type="term" value="C:plasma membrane"/>
    <property type="evidence" value="ECO:0007669"/>
    <property type="project" value="UniProtKB-SubCell"/>
</dbReference>
<feature type="transmembrane region" description="Helical" evidence="7">
    <location>
        <begin position="194"/>
        <end position="214"/>
    </location>
</feature>
<feature type="transmembrane region" description="Helical" evidence="7">
    <location>
        <begin position="111"/>
        <end position="134"/>
    </location>
</feature>
<dbReference type="Pfam" id="PF00482">
    <property type="entry name" value="T2SSF"/>
    <property type="match status" value="2"/>
</dbReference>
<feature type="transmembrane region" description="Helical" evidence="7">
    <location>
        <begin position="313"/>
        <end position="335"/>
    </location>
</feature>
<comment type="similarity">
    <text evidence="2">Belongs to the GSP F family.</text>
</comment>
<gene>
    <name evidence="9" type="ORF">SAMN04488054_103243</name>
</gene>